<dbReference type="Proteomes" id="UP001172386">
    <property type="component" value="Unassembled WGS sequence"/>
</dbReference>
<sequence length="617" mass="68265">MADATTQTAQPTEAQRGNRGRRRGGRGGRGGSHQPNTTSDPQQPRNSPQVSGASGRRFGGRLTNQNSLRPEAITFVPASVVPSGGTRPSMSKPQNESRATESQPKATLTRQTSRSTAPDLPTRIHEDIAHAIYECAICSNEVSRKSKVWSCSTCWTVFHIGCIKKWSKNEGSAVPRPTQQDGEEFHGECEDAQIHCQQECGKPKKTCGHPCEQPCHAPSACKEDKACPFKIIITCDCQRKKEEVKCNARAGVPDPPGRQNSLKCDDECARLERNRRLAVALNISDDHTDDHIPYSTTTLNMYVENVAWCHEQEEIFRVFAADENEKRYRFKPMRPRQRAFIHSLAEDFGFDGESLDPEPHRHILLFKTPKFVAAPMKTLAQAARIKRAQLNVSTSVDGTTTPRKRADEVQEPEYNGLLLKKPRFGLTEDELRPVIRTVAPADDFDIIFLSTTDAVALLPKNEWTNQEQTTLLLQTLQPTISAAVSREGLAASVILCEFEVQTGAAEPKVLREAGQSPSSRNVSGGWSQVAAKRSAPMAAPTVAPVGQRSSFTILGSKLAEAKKKKQEEKELEKKRKELMSEPVVEDWSLEVEREEEEKARSEAGSEHELEAASSPVA</sequence>
<evidence type="ECO:0000313" key="2">
    <source>
        <dbReference type="Proteomes" id="UP001172386"/>
    </source>
</evidence>
<name>A0ACC3A4N5_9EURO</name>
<accession>A0ACC3A4N5</accession>
<organism evidence="1 2">
    <name type="scientific">Neophaeococcomyces mojaviensis</name>
    <dbReference type="NCBI Taxonomy" id="3383035"/>
    <lineage>
        <taxon>Eukaryota</taxon>
        <taxon>Fungi</taxon>
        <taxon>Dikarya</taxon>
        <taxon>Ascomycota</taxon>
        <taxon>Pezizomycotina</taxon>
        <taxon>Eurotiomycetes</taxon>
        <taxon>Chaetothyriomycetidae</taxon>
        <taxon>Chaetothyriales</taxon>
        <taxon>Chaetothyriales incertae sedis</taxon>
        <taxon>Neophaeococcomyces</taxon>
    </lineage>
</organism>
<proteinExistence type="predicted"/>
<keyword evidence="2" id="KW-1185">Reference proteome</keyword>
<protein>
    <submittedName>
        <fullName evidence="1">FKBP12-associated protein</fullName>
    </submittedName>
</protein>
<gene>
    <name evidence="1" type="primary">FAP1</name>
    <name evidence="1" type="ORF">H2198_005893</name>
</gene>
<evidence type="ECO:0000313" key="1">
    <source>
        <dbReference type="EMBL" id="KAJ9655197.1"/>
    </source>
</evidence>
<dbReference type="EMBL" id="JAPDRQ010000102">
    <property type="protein sequence ID" value="KAJ9655197.1"/>
    <property type="molecule type" value="Genomic_DNA"/>
</dbReference>
<reference evidence="1" key="1">
    <citation type="submission" date="2022-10" db="EMBL/GenBank/DDBJ databases">
        <title>Culturing micro-colonial fungi from biological soil crusts in the Mojave desert and describing Neophaeococcomyces mojavensis, and introducing the new genera and species Taxawa tesnikishii.</title>
        <authorList>
            <person name="Kurbessoian T."/>
            <person name="Stajich J.E."/>
        </authorList>
    </citation>
    <scope>NUCLEOTIDE SEQUENCE</scope>
    <source>
        <strain evidence="1">JES_112</strain>
    </source>
</reference>
<comment type="caution">
    <text evidence="1">The sequence shown here is derived from an EMBL/GenBank/DDBJ whole genome shotgun (WGS) entry which is preliminary data.</text>
</comment>